<protein>
    <recommendedName>
        <fullName evidence="1">DUF397 domain-containing protein</fullName>
    </recommendedName>
</protein>
<dbReference type="Proteomes" id="UP000642748">
    <property type="component" value="Unassembled WGS sequence"/>
</dbReference>
<evidence type="ECO:0000313" key="3">
    <source>
        <dbReference type="Proteomes" id="UP000642748"/>
    </source>
</evidence>
<evidence type="ECO:0000313" key="2">
    <source>
        <dbReference type="EMBL" id="GIH21257.1"/>
    </source>
</evidence>
<organism evidence="2 3">
    <name type="scientific">Rugosimonospora africana</name>
    <dbReference type="NCBI Taxonomy" id="556532"/>
    <lineage>
        <taxon>Bacteria</taxon>
        <taxon>Bacillati</taxon>
        <taxon>Actinomycetota</taxon>
        <taxon>Actinomycetes</taxon>
        <taxon>Micromonosporales</taxon>
        <taxon>Micromonosporaceae</taxon>
        <taxon>Rugosimonospora</taxon>
    </lineage>
</organism>
<dbReference type="AlphaFoldDB" id="A0A8J3R4D6"/>
<sequence>MPNQPTWRKPGGRCSLHVDDACVEVATDYGDQRDVVAVRNSTDPDGTVVVFTRAEWSAFIADAASFAA</sequence>
<accession>A0A8J3R4D6</accession>
<evidence type="ECO:0000259" key="1">
    <source>
        <dbReference type="Pfam" id="PF04149"/>
    </source>
</evidence>
<keyword evidence="3" id="KW-1185">Reference proteome</keyword>
<dbReference type="RefSeq" id="WP_203924649.1">
    <property type="nucleotide sequence ID" value="NZ_BONZ01000121.1"/>
</dbReference>
<comment type="caution">
    <text evidence="2">The sequence shown here is derived from an EMBL/GenBank/DDBJ whole genome shotgun (WGS) entry which is preliminary data.</text>
</comment>
<reference evidence="2" key="1">
    <citation type="submission" date="2021-01" db="EMBL/GenBank/DDBJ databases">
        <title>Whole genome shotgun sequence of Rugosimonospora africana NBRC 104875.</title>
        <authorList>
            <person name="Komaki H."/>
            <person name="Tamura T."/>
        </authorList>
    </citation>
    <scope>NUCLEOTIDE SEQUENCE</scope>
    <source>
        <strain evidence="2">NBRC 104875</strain>
    </source>
</reference>
<feature type="domain" description="DUF397" evidence="1">
    <location>
        <begin position="6"/>
        <end position="63"/>
    </location>
</feature>
<name>A0A8J3R4D6_9ACTN</name>
<gene>
    <name evidence="2" type="ORF">Raf01_94290</name>
</gene>
<proteinExistence type="predicted"/>
<dbReference type="EMBL" id="BONZ01000121">
    <property type="protein sequence ID" value="GIH21257.1"/>
    <property type="molecule type" value="Genomic_DNA"/>
</dbReference>
<dbReference type="Pfam" id="PF04149">
    <property type="entry name" value="DUF397"/>
    <property type="match status" value="1"/>
</dbReference>
<dbReference type="InterPro" id="IPR007278">
    <property type="entry name" value="DUF397"/>
</dbReference>